<proteinExistence type="predicted"/>
<accession>A0ACB9WN74</accession>
<dbReference type="EMBL" id="CM043798">
    <property type="protein sequence ID" value="KAI4814503.1"/>
    <property type="molecule type" value="Genomic_DNA"/>
</dbReference>
<organism evidence="1 2">
    <name type="scientific">Chaenocephalus aceratus</name>
    <name type="common">Blackfin icefish</name>
    <name type="synonym">Chaenichthys aceratus</name>
    <dbReference type="NCBI Taxonomy" id="36190"/>
    <lineage>
        <taxon>Eukaryota</taxon>
        <taxon>Metazoa</taxon>
        <taxon>Chordata</taxon>
        <taxon>Craniata</taxon>
        <taxon>Vertebrata</taxon>
        <taxon>Euteleostomi</taxon>
        <taxon>Actinopterygii</taxon>
        <taxon>Neopterygii</taxon>
        <taxon>Teleostei</taxon>
        <taxon>Neoteleostei</taxon>
        <taxon>Acanthomorphata</taxon>
        <taxon>Eupercaria</taxon>
        <taxon>Perciformes</taxon>
        <taxon>Notothenioidei</taxon>
        <taxon>Channichthyidae</taxon>
        <taxon>Chaenocephalus</taxon>
    </lineage>
</organism>
<sequence>VVSRTFLSTCCGRGRTLVPIFRGEGFSILKDIVHVYAQIVQKCTTCNDVRGKAWTEGPCRV</sequence>
<comment type="caution">
    <text evidence="1">The sequence shown here is derived from an EMBL/GenBank/DDBJ whole genome shotgun (WGS) entry which is preliminary data.</text>
</comment>
<gene>
    <name evidence="1" type="ORF">KUCAC02_003695</name>
</gene>
<feature type="non-terminal residue" evidence="1">
    <location>
        <position position="61"/>
    </location>
</feature>
<dbReference type="Proteomes" id="UP001057452">
    <property type="component" value="Chromosome 14"/>
</dbReference>
<feature type="non-terminal residue" evidence="1">
    <location>
        <position position="1"/>
    </location>
</feature>
<evidence type="ECO:0000313" key="1">
    <source>
        <dbReference type="EMBL" id="KAI4814503.1"/>
    </source>
</evidence>
<evidence type="ECO:0000313" key="2">
    <source>
        <dbReference type="Proteomes" id="UP001057452"/>
    </source>
</evidence>
<protein>
    <submittedName>
        <fullName evidence="1">Uncharacterized protein</fullName>
    </submittedName>
</protein>
<keyword evidence="2" id="KW-1185">Reference proteome</keyword>
<reference evidence="1" key="1">
    <citation type="submission" date="2022-05" db="EMBL/GenBank/DDBJ databases">
        <title>Chromosome-level genome of Chaenocephalus aceratus.</title>
        <authorList>
            <person name="Park H."/>
        </authorList>
    </citation>
    <scope>NUCLEOTIDE SEQUENCE</scope>
    <source>
        <strain evidence="1">KU_202001</strain>
    </source>
</reference>
<name>A0ACB9WN74_CHAAC</name>